<evidence type="ECO:0000256" key="2">
    <source>
        <dbReference type="ARBA" id="ARBA00022679"/>
    </source>
</evidence>
<dbReference type="InterPro" id="IPR020613">
    <property type="entry name" value="Thiolase_CS"/>
</dbReference>
<dbReference type="NCBIfam" id="TIGR01930">
    <property type="entry name" value="AcCoA-C-Actrans"/>
    <property type="match status" value="1"/>
</dbReference>
<comment type="similarity">
    <text evidence="1 6">Belongs to the thiolase-like superfamily. Thiolase family.</text>
</comment>
<evidence type="ECO:0000256" key="3">
    <source>
        <dbReference type="ARBA" id="ARBA00023315"/>
    </source>
</evidence>
<protein>
    <submittedName>
        <fullName evidence="9">Acetyl-CoA acetyltransferase PhbA</fullName>
    </submittedName>
</protein>
<dbReference type="Pfam" id="PF00108">
    <property type="entry name" value="Thiolase_N"/>
    <property type="match status" value="1"/>
</dbReference>
<dbReference type="eggNOG" id="COG0183">
    <property type="taxonomic scope" value="Bacteria"/>
</dbReference>
<dbReference type="InterPro" id="IPR002155">
    <property type="entry name" value="Thiolase"/>
</dbReference>
<feature type="active site" description="Proton acceptor" evidence="5">
    <location>
        <position position="384"/>
    </location>
</feature>
<evidence type="ECO:0000313" key="9">
    <source>
        <dbReference type="EMBL" id="EMD99042.1"/>
    </source>
</evidence>
<dbReference type="PANTHER" id="PTHR18919:SF107">
    <property type="entry name" value="ACETYL-COA ACETYLTRANSFERASE, CYTOSOLIC"/>
    <property type="match status" value="1"/>
</dbReference>
<dbReference type="SUPFAM" id="SSF53901">
    <property type="entry name" value="Thiolase-like"/>
    <property type="match status" value="2"/>
</dbReference>
<dbReference type="InterPro" id="IPR020616">
    <property type="entry name" value="Thiolase_N"/>
</dbReference>
<evidence type="ECO:0000259" key="7">
    <source>
        <dbReference type="Pfam" id="PF00108"/>
    </source>
</evidence>
<dbReference type="InterPro" id="IPR020615">
    <property type="entry name" value="Thiolase_acyl_enz_int_AS"/>
</dbReference>
<evidence type="ECO:0000256" key="1">
    <source>
        <dbReference type="ARBA" id="ARBA00010982"/>
    </source>
</evidence>
<dbReference type="InterPro" id="IPR020610">
    <property type="entry name" value="Thiolase_AS"/>
</dbReference>
<dbReference type="FunFam" id="3.40.47.10:FF:000010">
    <property type="entry name" value="Acetyl-CoA acetyltransferase (Thiolase)"/>
    <property type="match status" value="1"/>
</dbReference>
<evidence type="ECO:0000256" key="4">
    <source>
        <dbReference type="ARBA" id="ARBA00048527"/>
    </source>
</evidence>
<evidence type="ECO:0000259" key="8">
    <source>
        <dbReference type="Pfam" id="PF02803"/>
    </source>
</evidence>
<sequence length="400" mass="41690">MPDTIELQDVVIVAGARTAIGDFGGSLSAYSPAELGTFAGRAAIERAGLAAAEIDHSIFGHIIATSPQDAYLARHIARNCGLPDSSAALNVNRLCGSSVQSLISAAQMIQAGASRIALAGGAESMSQGAYLLPKLRFGQRLGDASAQDLTVGILSDPFGSGHMGITAENVAARYGFTREQLDRYACDSHRKAANAIDAGHLASQIVAVPVRQGRDSVAFSRDEHVRPDATLESLQKLRAAFKPDGLVTAGNASGLNDAAAALVLTSLQEARARGLTPRARFVSYAFAGVEPHLMGLGPIPAVRRALKHAGLDLADIDLIESNEAFAAQALAVAQSLEFDPDKVNVNGGAIAHGHPVGATGSILTLKALYELERLDRRRALITLCIGGGQGIALIIERLVQ</sequence>
<evidence type="ECO:0000256" key="5">
    <source>
        <dbReference type="PIRSR" id="PIRSR000429-1"/>
    </source>
</evidence>
<dbReference type="PROSITE" id="PS00099">
    <property type="entry name" value="THIOLASE_3"/>
    <property type="match status" value="1"/>
</dbReference>
<feature type="active site" description="Acyl-thioester intermediate" evidence="5">
    <location>
        <position position="95"/>
    </location>
</feature>
<dbReference type="PANTHER" id="PTHR18919">
    <property type="entry name" value="ACETYL-COA C-ACYLTRANSFERASE"/>
    <property type="match status" value="1"/>
</dbReference>
<reference evidence="9 10" key="1">
    <citation type="journal article" date="2013" name="Genome Announc.">
        <title>Draft Genome of Pseudomonas stutzeri Strain NF13, a Nitrogen Fixer Isolated from the Galapagos Rift Hydrothermal Vent.</title>
        <authorList>
            <person name="Pena A."/>
            <person name="Busquets A."/>
            <person name="Gomila M."/>
            <person name="Mayol J."/>
            <person name="Bosch R."/>
            <person name="Nogales B."/>
            <person name="Garcia-Valdes E."/>
            <person name="Bennasar A."/>
            <person name="Lalucat J."/>
        </authorList>
    </citation>
    <scope>NUCLEOTIDE SEQUENCE [LARGE SCALE GENOMIC DNA]</scope>
    <source>
        <strain evidence="9 10">NF13</strain>
    </source>
</reference>
<dbReference type="InterPro" id="IPR016039">
    <property type="entry name" value="Thiolase-like"/>
</dbReference>
<feature type="domain" description="Thiolase N-terminal" evidence="7">
    <location>
        <begin position="10"/>
        <end position="266"/>
    </location>
</feature>
<organism evidence="9 10">
    <name type="scientific">Stutzerimonas stutzeri NF13</name>
    <dbReference type="NCBI Taxonomy" id="1212548"/>
    <lineage>
        <taxon>Bacteria</taxon>
        <taxon>Pseudomonadati</taxon>
        <taxon>Pseudomonadota</taxon>
        <taxon>Gammaproteobacteria</taxon>
        <taxon>Pseudomonadales</taxon>
        <taxon>Pseudomonadaceae</taxon>
        <taxon>Stutzerimonas</taxon>
    </lineage>
</organism>
<dbReference type="Proteomes" id="UP000011700">
    <property type="component" value="Unassembled WGS sequence"/>
</dbReference>
<feature type="active site" description="Proton acceptor" evidence="5">
    <location>
        <position position="354"/>
    </location>
</feature>
<dbReference type="PATRIC" id="fig|1212548.4.peg.3213"/>
<dbReference type="AlphaFoldDB" id="M2VGE7"/>
<dbReference type="Pfam" id="PF02803">
    <property type="entry name" value="Thiolase_C"/>
    <property type="match status" value="1"/>
</dbReference>
<dbReference type="NCBIfam" id="NF006552">
    <property type="entry name" value="PRK09051.1"/>
    <property type="match status" value="1"/>
</dbReference>
<dbReference type="GO" id="GO:0003985">
    <property type="term" value="F:acetyl-CoA C-acetyltransferase activity"/>
    <property type="evidence" value="ECO:0007669"/>
    <property type="project" value="TreeGrafter"/>
</dbReference>
<evidence type="ECO:0000256" key="6">
    <source>
        <dbReference type="RuleBase" id="RU003557"/>
    </source>
</evidence>
<keyword evidence="2 6" id="KW-0808">Transferase</keyword>
<dbReference type="PROSITE" id="PS00737">
    <property type="entry name" value="THIOLASE_2"/>
    <property type="match status" value="1"/>
</dbReference>
<dbReference type="EMBL" id="AOBS01000066">
    <property type="protein sequence ID" value="EMD99042.1"/>
    <property type="molecule type" value="Genomic_DNA"/>
</dbReference>
<dbReference type="InterPro" id="IPR020617">
    <property type="entry name" value="Thiolase_C"/>
</dbReference>
<accession>M2VGE7</accession>
<dbReference type="PROSITE" id="PS00098">
    <property type="entry name" value="THIOLASE_1"/>
    <property type="match status" value="1"/>
</dbReference>
<dbReference type="PIRSF" id="PIRSF000429">
    <property type="entry name" value="Ac-CoA_Ac_transf"/>
    <property type="match status" value="1"/>
</dbReference>
<comment type="caution">
    <text evidence="9">The sequence shown here is derived from an EMBL/GenBank/DDBJ whole genome shotgun (WGS) entry which is preliminary data.</text>
</comment>
<gene>
    <name evidence="9" type="ORF">B381_16350</name>
</gene>
<dbReference type="Gene3D" id="3.40.47.10">
    <property type="match status" value="2"/>
</dbReference>
<feature type="domain" description="Thiolase C-terminal" evidence="8">
    <location>
        <begin position="276"/>
        <end position="397"/>
    </location>
</feature>
<dbReference type="GO" id="GO:0033812">
    <property type="term" value="F:3-oxoadipyl-CoA thiolase activity"/>
    <property type="evidence" value="ECO:0007669"/>
    <property type="project" value="UniProtKB-EC"/>
</dbReference>
<comment type="catalytic activity">
    <reaction evidence="4">
        <text>succinyl-CoA + acetyl-CoA = 3-oxoadipyl-CoA + CoA</text>
        <dbReference type="Rhea" id="RHEA:19481"/>
        <dbReference type="ChEBI" id="CHEBI:57287"/>
        <dbReference type="ChEBI" id="CHEBI:57288"/>
        <dbReference type="ChEBI" id="CHEBI:57292"/>
        <dbReference type="ChEBI" id="CHEBI:57348"/>
        <dbReference type="EC" id="2.3.1.174"/>
    </reaction>
</comment>
<proteinExistence type="inferred from homology"/>
<evidence type="ECO:0000313" key="10">
    <source>
        <dbReference type="Proteomes" id="UP000011700"/>
    </source>
</evidence>
<name>M2VGE7_STUST</name>
<dbReference type="GO" id="GO:0006635">
    <property type="term" value="P:fatty acid beta-oxidation"/>
    <property type="evidence" value="ECO:0007669"/>
    <property type="project" value="TreeGrafter"/>
</dbReference>
<dbReference type="CDD" id="cd00751">
    <property type="entry name" value="thiolase"/>
    <property type="match status" value="1"/>
</dbReference>
<keyword evidence="3 6" id="KW-0012">Acyltransferase</keyword>